<accession>F5YF70</accession>
<proteinExistence type="predicted"/>
<gene>
    <name evidence="1" type="ordered locus">TREAZ_2493</name>
</gene>
<dbReference type="RefSeq" id="WP_015713029.1">
    <property type="nucleotide sequence ID" value="NC_015577.1"/>
</dbReference>
<dbReference type="EMBL" id="CP001841">
    <property type="protein sequence ID" value="AEF80659.1"/>
    <property type="molecule type" value="Genomic_DNA"/>
</dbReference>
<name>F5YF70_LEAAZ</name>
<keyword evidence="2" id="KW-1185">Reference proteome</keyword>
<sequence length="60" mass="6896">MELDKTVIEKIKEAARDIRFGSIEVIINSDSPYVDVLVTNKERIYDNADRGAYGTNRRVH</sequence>
<evidence type="ECO:0000313" key="2">
    <source>
        <dbReference type="Proteomes" id="UP000009222"/>
    </source>
</evidence>
<dbReference type="STRING" id="545695.TREAZ_2493"/>
<dbReference type="AlphaFoldDB" id="F5YF70"/>
<dbReference type="Proteomes" id="UP000009222">
    <property type="component" value="Chromosome"/>
</dbReference>
<protein>
    <submittedName>
        <fullName evidence="1">Uncharacterized protein</fullName>
    </submittedName>
</protein>
<reference evidence="1 2" key="2">
    <citation type="journal article" date="2011" name="ISME J.">
        <title>RNA-seq reveals cooperative metabolic interactions between two termite-gut spirochete species in co-culture.</title>
        <authorList>
            <person name="Rosenthal A.Z."/>
            <person name="Matson E.G."/>
            <person name="Eldar A."/>
            <person name="Leadbetter J.R."/>
        </authorList>
    </citation>
    <scope>NUCLEOTIDE SEQUENCE [LARGE SCALE GENOMIC DNA]</scope>
    <source>
        <strain evidence="2">ATCC BAA-888 / DSM 13862 / ZAS-9</strain>
    </source>
</reference>
<dbReference type="HOGENOM" id="CLU_2940452_0_0_12"/>
<organism evidence="1 2">
    <name type="scientific">Leadbettera azotonutricia (strain ATCC BAA-888 / DSM 13862 / ZAS-9)</name>
    <name type="common">Treponema azotonutricium</name>
    <dbReference type="NCBI Taxonomy" id="545695"/>
    <lineage>
        <taxon>Bacteria</taxon>
        <taxon>Pseudomonadati</taxon>
        <taxon>Spirochaetota</taxon>
        <taxon>Spirochaetia</taxon>
        <taxon>Spirochaetales</taxon>
        <taxon>Breznakiellaceae</taxon>
        <taxon>Leadbettera</taxon>
    </lineage>
</organism>
<reference evidence="2" key="1">
    <citation type="submission" date="2009-12" db="EMBL/GenBank/DDBJ databases">
        <title>Complete sequence of Treponema azotonutricium strain ZAS-9.</title>
        <authorList>
            <person name="Tetu S.G."/>
            <person name="Matson E."/>
            <person name="Ren Q."/>
            <person name="Seshadri R."/>
            <person name="Elbourne L."/>
            <person name="Hassan K.A."/>
            <person name="Durkin A."/>
            <person name="Radune D."/>
            <person name="Mohamoud Y."/>
            <person name="Shay R."/>
            <person name="Jin S."/>
            <person name="Zhang X."/>
            <person name="Lucey K."/>
            <person name="Ballor N.R."/>
            <person name="Ottesen E."/>
            <person name="Rosenthal R."/>
            <person name="Allen A."/>
            <person name="Leadbetter J.R."/>
            <person name="Paulsen I.T."/>
        </authorList>
    </citation>
    <scope>NUCLEOTIDE SEQUENCE [LARGE SCALE GENOMIC DNA]</scope>
    <source>
        <strain evidence="2">ATCC BAA-888 / DSM 13862 / ZAS-9</strain>
    </source>
</reference>
<evidence type="ECO:0000313" key="1">
    <source>
        <dbReference type="EMBL" id="AEF80659.1"/>
    </source>
</evidence>
<dbReference type="KEGG" id="taz:TREAZ_2493"/>
<dbReference type="InParanoid" id="F5YF70"/>